<evidence type="ECO:0000256" key="2">
    <source>
        <dbReference type="ARBA" id="ARBA00022448"/>
    </source>
</evidence>
<dbReference type="Pfam" id="PF00520">
    <property type="entry name" value="Ion_trans"/>
    <property type="match status" value="1"/>
</dbReference>
<keyword evidence="9" id="KW-0407">Ion channel</keyword>
<feature type="transmembrane region" description="Helical" evidence="13">
    <location>
        <begin position="143"/>
        <end position="166"/>
    </location>
</feature>
<evidence type="ECO:0000256" key="8">
    <source>
        <dbReference type="ARBA" id="ARBA00023136"/>
    </source>
</evidence>
<dbReference type="SUPFAM" id="SSF81324">
    <property type="entry name" value="Voltage-gated potassium channels"/>
    <property type="match status" value="2"/>
</dbReference>
<evidence type="ECO:0000256" key="5">
    <source>
        <dbReference type="ARBA" id="ARBA00022958"/>
    </source>
</evidence>
<feature type="domain" description="Ion transport" evidence="14">
    <location>
        <begin position="1"/>
        <end position="238"/>
    </location>
</feature>
<evidence type="ECO:0000313" key="16">
    <source>
        <dbReference type="EMBL" id="RNA21314.1"/>
    </source>
</evidence>
<dbReference type="PRINTS" id="PR00169">
    <property type="entry name" value="KCHANNEL"/>
</dbReference>
<evidence type="ECO:0000256" key="13">
    <source>
        <dbReference type="SAM" id="Phobius"/>
    </source>
</evidence>
<keyword evidence="17" id="KW-1185">Reference proteome</keyword>
<keyword evidence="4 13" id="KW-0812">Transmembrane</keyword>
<evidence type="ECO:0000259" key="15">
    <source>
        <dbReference type="Pfam" id="PF03520"/>
    </source>
</evidence>
<dbReference type="PANTHER" id="PTHR47735:SF14">
    <property type="entry name" value="POTASSIUM VOLTAGE-GATED CHANNEL SUBFAMILY KQT MEMBER 1"/>
    <property type="match status" value="1"/>
</dbReference>
<dbReference type="EMBL" id="REGN01003695">
    <property type="protein sequence ID" value="RNA21314.1"/>
    <property type="molecule type" value="Genomic_DNA"/>
</dbReference>
<dbReference type="PANTHER" id="PTHR47735">
    <property type="entry name" value="POTASSIUM VOLTAGE-GATED CHANNEL SUBFAMILY KQT MEMBER 4"/>
    <property type="match status" value="1"/>
</dbReference>
<dbReference type="OrthoDB" id="8879391at2759"/>
<feature type="transmembrane region" description="Helical" evidence="13">
    <location>
        <begin position="104"/>
        <end position="123"/>
    </location>
</feature>
<dbReference type="Pfam" id="PF03520">
    <property type="entry name" value="KCNQ_channel"/>
    <property type="match status" value="1"/>
</dbReference>
<evidence type="ECO:0000256" key="6">
    <source>
        <dbReference type="ARBA" id="ARBA00022989"/>
    </source>
</evidence>
<dbReference type="InterPro" id="IPR005821">
    <property type="entry name" value="Ion_trans_dom"/>
</dbReference>
<dbReference type="Gene3D" id="1.20.120.350">
    <property type="entry name" value="Voltage-gated potassium channels. Chain C"/>
    <property type="match status" value="1"/>
</dbReference>
<feature type="transmembrane region" description="Helical" evidence="13">
    <location>
        <begin position="40"/>
        <end position="57"/>
    </location>
</feature>
<evidence type="ECO:0000259" key="14">
    <source>
        <dbReference type="Pfam" id="PF00520"/>
    </source>
</evidence>
<dbReference type="InterPro" id="IPR027359">
    <property type="entry name" value="Volt_channel_dom_sf"/>
</dbReference>
<dbReference type="GO" id="GO:0008076">
    <property type="term" value="C:voltage-gated potassium channel complex"/>
    <property type="evidence" value="ECO:0007669"/>
    <property type="project" value="TreeGrafter"/>
</dbReference>
<dbReference type="Gene3D" id="6.10.140.1910">
    <property type="match status" value="2"/>
</dbReference>
<dbReference type="InterPro" id="IPR013821">
    <property type="entry name" value="K_chnl_volt-dep_KCNQ_C"/>
</dbReference>
<keyword evidence="7" id="KW-0406">Ion transport</keyword>
<evidence type="ECO:0000256" key="10">
    <source>
        <dbReference type="ARBA" id="ARBA00032659"/>
    </source>
</evidence>
<comment type="caution">
    <text evidence="16">The sequence shown here is derived from an EMBL/GenBank/DDBJ whole genome shotgun (WGS) entry which is preliminary data.</text>
</comment>
<dbReference type="GO" id="GO:0005249">
    <property type="term" value="F:voltage-gated potassium channel activity"/>
    <property type="evidence" value="ECO:0007669"/>
    <property type="project" value="InterPro"/>
</dbReference>
<evidence type="ECO:0000256" key="7">
    <source>
        <dbReference type="ARBA" id="ARBA00023065"/>
    </source>
</evidence>
<dbReference type="Gene3D" id="1.10.287.70">
    <property type="match status" value="2"/>
</dbReference>
<evidence type="ECO:0000256" key="3">
    <source>
        <dbReference type="ARBA" id="ARBA00022475"/>
    </source>
</evidence>
<dbReference type="AlphaFoldDB" id="A0A3M7RD28"/>
<dbReference type="FunFam" id="1.10.287.70:FF:000355">
    <property type="entry name" value="Potassium voltage-gated channel, KQT-like subfamily, member 1.2"/>
    <property type="match status" value="1"/>
</dbReference>
<reference evidence="16 17" key="1">
    <citation type="journal article" date="2018" name="Sci. Rep.">
        <title>Genomic signatures of local adaptation to the degree of environmental predictability in rotifers.</title>
        <authorList>
            <person name="Franch-Gras L."/>
            <person name="Hahn C."/>
            <person name="Garcia-Roger E.M."/>
            <person name="Carmona M.J."/>
            <person name="Serra M."/>
            <person name="Gomez A."/>
        </authorList>
    </citation>
    <scope>NUCLEOTIDE SEQUENCE [LARGE SCALE GENOMIC DNA]</scope>
    <source>
        <strain evidence="16">HYR1</strain>
    </source>
</reference>
<sequence length="465" mass="53181">MEIILVLFFGIEYGVRLWSAGCRSKYMGWRGRFKFARKPICLIDILVIVASGIVIAVGSNGQVFATSAIRGIRFLQILRMLHVDRQAGTWRLLGSVVYVHRQELIAALYIGFLVLICSSYLIYLCEKDSTNSTIVNYADALWYSVELITTLYIGFLSLIFSSYFVFLCEKDSNEQFQSYADALWWGIVTVATIGYGDKVPTTWWGKMVASCFCVFGIAFFALPAGILGSGFALKVQQKQRQKHFNRQIPAAAALIQTSWRVKAAMPGSNSVATWKIYNLKTNSGHHPRRFSQPRRNKQKSFGRADMEANSDDYSSVSSKRNLDNESDVYSGTRHNSADMGRSLIHEDCELSEQHKQTIRVIRKIKYFVARRKFQQARKPYDVRDVIEQYSQGNMDLMIRLKELQRRMDQILGVPKMNDRDRAKFTINARLSRLEEQMSNVDQKLDECLILLRSLPNLQNSVITAK</sequence>
<organism evidence="16 17">
    <name type="scientific">Brachionus plicatilis</name>
    <name type="common">Marine rotifer</name>
    <name type="synonym">Brachionus muelleri</name>
    <dbReference type="NCBI Taxonomy" id="10195"/>
    <lineage>
        <taxon>Eukaryota</taxon>
        <taxon>Metazoa</taxon>
        <taxon>Spiralia</taxon>
        <taxon>Gnathifera</taxon>
        <taxon>Rotifera</taxon>
        <taxon>Eurotatoria</taxon>
        <taxon>Monogononta</taxon>
        <taxon>Pseudotrocha</taxon>
        <taxon>Ploima</taxon>
        <taxon>Brachionidae</taxon>
        <taxon>Brachionus</taxon>
    </lineage>
</organism>
<evidence type="ECO:0000256" key="4">
    <source>
        <dbReference type="ARBA" id="ARBA00022692"/>
    </source>
</evidence>
<name>A0A3M7RD28_BRAPC</name>
<dbReference type="STRING" id="10195.A0A3M7RD28"/>
<feature type="domain" description="Potassium channel voltage dependent KCNQ C-terminal" evidence="15">
    <location>
        <begin position="317"/>
        <end position="443"/>
    </location>
</feature>
<proteinExistence type="predicted"/>
<keyword evidence="6 13" id="KW-1133">Transmembrane helix</keyword>
<keyword evidence="3" id="KW-1003">Cell membrane</keyword>
<feature type="compositionally biased region" description="Basic residues" evidence="12">
    <location>
        <begin position="283"/>
        <end position="300"/>
    </location>
</feature>
<protein>
    <recommendedName>
        <fullName evidence="10">IKs producing slow voltage-gated potassium channel subunit alpha KvLQT1</fullName>
    </recommendedName>
</protein>
<evidence type="ECO:0000256" key="9">
    <source>
        <dbReference type="ARBA" id="ARBA00023303"/>
    </source>
</evidence>
<evidence type="ECO:0000256" key="11">
    <source>
        <dbReference type="ARBA" id="ARBA00034430"/>
    </source>
</evidence>
<keyword evidence="8 13" id="KW-0472">Membrane</keyword>
<dbReference type="PRINTS" id="PR01459">
    <property type="entry name" value="KCNQCHANNEL"/>
</dbReference>
<accession>A0A3M7RD28</accession>
<feature type="transmembrane region" description="Helical" evidence="13">
    <location>
        <begin position="207"/>
        <end position="233"/>
    </location>
</feature>
<keyword evidence="5" id="KW-0630">Potassium</keyword>
<feature type="region of interest" description="Disordered" evidence="12">
    <location>
        <begin position="283"/>
        <end position="336"/>
    </location>
</feature>
<comment type="catalytic activity">
    <reaction evidence="11">
        <text>K(+)(in) = K(+)(out)</text>
        <dbReference type="Rhea" id="RHEA:29463"/>
        <dbReference type="ChEBI" id="CHEBI:29103"/>
    </reaction>
</comment>
<gene>
    <name evidence="16" type="ORF">BpHYR1_028625</name>
</gene>
<dbReference type="Proteomes" id="UP000276133">
    <property type="component" value="Unassembled WGS sequence"/>
</dbReference>
<keyword evidence="2" id="KW-0813">Transport</keyword>
<evidence type="ECO:0000256" key="1">
    <source>
        <dbReference type="ARBA" id="ARBA00004651"/>
    </source>
</evidence>
<feature type="transmembrane region" description="Helical" evidence="13">
    <location>
        <begin position="178"/>
        <end position="195"/>
    </location>
</feature>
<evidence type="ECO:0000313" key="17">
    <source>
        <dbReference type="Proteomes" id="UP000276133"/>
    </source>
</evidence>
<evidence type="ECO:0000256" key="12">
    <source>
        <dbReference type="SAM" id="MobiDB-lite"/>
    </source>
</evidence>
<dbReference type="InterPro" id="IPR003937">
    <property type="entry name" value="K_chnl_volt-dep_KCNQ"/>
</dbReference>
<comment type="subcellular location">
    <subcellularLocation>
        <location evidence="1">Cell membrane</location>
        <topology evidence="1">Multi-pass membrane protein</topology>
    </subcellularLocation>
</comment>